<dbReference type="PANTHER" id="PTHR31030:SF1">
    <property type="entry name" value="PLASMA MEMBRANE FUSION PROTEIN PRM1"/>
    <property type="match status" value="1"/>
</dbReference>
<comment type="subcellular location">
    <subcellularLocation>
        <location evidence="3">Cell envelope</location>
    </subcellularLocation>
    <subcellularLocation>
        <location evidence="10">Cell membrane</location>
        <topology evidence="10">Multi-pass membrane protein</topology>
    </subcellularLocation>
    <subcellularLocation>
        <location evidence="2">Endomembrane system</location>
        <topology evidence="2">Multi-pass membrane protein</topology>
    </subcellularLocation>
</comment>
<evidence type="ECO:0000256" key="4">
    <source>
        <dbReference type="ARBA" id="ARBA00010780"/>
    </source>
</evidence>
<evidence type="ECO:0000256" key="9">
    <source>
        <dbReference type="ARBA" id="ARBA00023180"/>
    </source>
</evidence>
<keyword evidence="6 10" id="KW-0184">Conjugation</keyword>
<protein>
    <recommendedName>
        <fullName evidence="10">Plasma membrane fusion protein PRM1</fullName>
    </recommendedName>
</protein>
<organism evidence="12 13">
    <name type="scientific">Coemansia biformis</name>
    <dbReference type="NCBI Taxonomy" id="1286918"/>
    <lineage>
        <taxon>Eukaryota</taxon>
        <taxon>Fungi</taxon>
        <taxon>Fungi incertae sedis</taxon>
        <taxon>Zoopagomycota</taxon>
        <taxon>Kickxellomycotina</taxon>
        <taxon>Kickxellomycetes</taxon>
        <taxon>Kickxellales</taxon>
        <taxon>Kickxellaceae</taxon>
        <taxon>Coemansia</taxon>
    </lineage>
</organism>
<accession>A0A9W7YHJ5</accession>
<dbReference type="AlphaFoldDB" id="A0A9W7YHJ5"/>
<feature type="transmembrane region" description="Helical" evidence="10">
    <location>
        <begin position="348"/>
        <end position="370"/>
    </location>
</feature>
<dbReference type="EMBL" id="JANBOI010000133">
    <property type="protein sequence ID" value="KAJ1733531.1"/>
    <property type="molecule type" value="Genomic_DNA"/>
</dbReference>
<feature type="compositionally biased region" description="Polar residues" evidence="11">
    <location>
        <begin position="262"/>
        <end position="277"/>
    </location>
</feature>
<keyword evidence="8 10" id="KW-0472">Membrane</keyword>
<feature type="region of interest" description="Disordered" evidence="11">
    <location>
        <begin position="234"/>
        <end position="312"/>
    </location>
</feature>
<evidence type="ECO:0000256" key="2">
    <source>
        <dbReference type="ARBA" id="ARBA00004127"/>
    </source>
</evidence>
<keyword evidence="7 10" id="KW-1133">Transmembrane helix</keyword>
<evidence type="ECO:0000313" key="13">
    <source>
        <dbReference type="Proteomes" id="UP001143981"/>
    </source>
</evidence>
<evidence type="ECO:0000256" key="5">
    <source>
        <dbReference type="ARBA" id="ARBA00022692"/>
    </source>
</evidence>
<gene>
    <name evidence="12" type="primary">PRM1</name>
    <name evidence="12" type="ORF">LPJ61_001510</name>
</gene>
<proteinExistence type="inferred from homology"/>
<feature type="region of interest" description="Disordered" evidence="11">
    <location>
        <begin position="176"/>
        <end position="218"/>
    </location>
</feature>
<comment type="caution">
    <text evidence="10">Lacks conserved residue(s) required for the propagation of feature annotation.</text>
</comment>
<evidence type="ECO:0000256" key="6">
    <source>
        <dbReference type="ARBA" id="ARBA00022971"/>
    </source>
</evidence>
<comment type="function">
    <text evidence="1 10">Involved in cell fusion during mating by stabilizing the plasma membrane fusion event.</text>
</comment>
<evidence type="ECO:0000256" key="11">
    <source>
        <dbReference type="SAM" id="MobiDB-lite"/>
    </source>
</evidence>
<evidence type="ECO:0000256" key="7">
    <source>
        <dbReference type="ARBA" id="ARBA00022989"/>
    </source>
</evidence>
<keyword evidence="5 10" id="KW-0812">Transmembrane</keyword>
<feature type="compositionally biased region" description="Low complexity" evidence="11">
    <location>
        <begin position="250"/>
        <end position="261"/>
    </location>
</feature>
<comment type="caution">
    <text evidence="12">The sequence shown here is derived from an EMBL/GenBank/DDBJ whole genome shotgun (WGS) entry which is preliminary data.</text>
</comment>
<evidence type="ECO:0000256" key="10">
    <source>
        <dbReference type="RuleBase" id="RU366035"/>
    </source>
</evidence>
<dbReference type="PANTHER" id="PTHR31030">
    <property type="entry name" value="PLASMA MEMBRANE FUSION PROTEIN PRM1"/>
    <property type="match status" value="1"/>
</dbReference>
<keyword evidence="10" id="KW-1003">Cell membrane</keyword>
<dbReference type="InterPro" id="IPR026777">
    <property type="entry name" value="PRM1"/>
</dbReference>
<keyword evidence="13" id="KW-1185">Reference proteome</keyword>
<evidence type="ECO:0000256" key="1">
    <source>
        <dbReference type="ARBA" id="ARBA00002512"/>
    </source>
</evidence>
<evidence type="ECO:0000256" key="3">
    <source>
        <dbReference type="ARBA" id="ARBA00004196"/>
    </source>
</evidence>
<dbReference type="OrthoDB" id="10248838at2759"/>
<dbReference type="GO" id="GO:0012505">
    <property type="term" value="C:endomembrane system"/>
    <property type="evidence" value="ECO:0007669"/>
    <property type="project" value="UniProtKB-SubCell"/>
</dbReference>
<name>A0A9W7YHJ5_9FUNG</name>
<evidence type="ECO:0000256" key="8">
    <source>
        <dbReference type="ARBA" id="ARBA00023136"/>
    </source>
</evidence>
<keyword evidence="9" id="KW-0325">Glycoprotein</keyword>
<dbReference type="GO" id="GO:0005886">
    <property type="term" value="C:plasma membrane"/>
    <property type="evidence" value="ECO:0007669"/>
    <property type="project" value="UniProtKB-SubCell"/>
</dbReference>
<dbReference type="GO" id="GO:0043332">
    <property type="term" value="C:mating projection tip"/>
    <property type="evidence" value="ECO:0007669"/>
    <property type="project" value="UniProtKB-UniRule"/>
</dbReference>
<evidence type="ECO:0000313" key="12">
    <source>
        <dbReference type="EMBL" id="KAJ1733531.1"/>
    </source>
</evidence>
<dbReference type="Proteomes" id="UP001143981">
    <property type="component" value="Unassembled WGS sequence"/>
</dbReference>
<dbReference type="GO" id="GO:0032220">
    <property type="term" value="P:plasma membrane fusion involved in cytogamy"/>
    <property type="evidence" value="ECO:0007669"/>
    <property type="project" value="TreeGrafter"/>
</dbReference>
<comment type="similarity">
    <text evidence="4 10">Belongs to the PRM1 family.</text>
</comment>
<reference evidence="12" key="1">
    <citation type="submission" date="2022-07" db="EMBL/GenBank/DDBJ databases">
        <title>Phylogenomic reconstructions and comparative analyses of Kickxellomycotina fungi.</title>
        <authorList>
            <person name="Reynolds N.K."/>
            <person name="Stajich J.E."/>
            <person name="Barry K."/>
            <person name="Grigoriev I.V."/>
            <person name="Crous P."/>
            <person name="Smith M.E."/>
        </authorList>
    </citation>
    <scope>NUCLEOTIDE SEQUENCE</scope>
    <source>
        <strain evidence="12">BCRC 34381</strain>
    </source>
</reference>
<feature type="compositionally biased region" description="Low complexity" evidence="11">
    <location>
        <begin position="182"/>
        <end position="192"/>
    </location>
</feature>
<sequence length="383" mass="41108">MARELATFQQVVINDKILAPVRGDSVALANSINGDIGGVENNINGKVFDPVHSGMASLNDTLNNFVGTYISGIRSVFGGTPLQQPIEGLVNCTLTKNIQAIQKVLGYVNDFASGINLPRVSEDIIYGPVARLVGPLDATANHFREYAIGYYLPNADELDPNSFPEVNVDDILESYENKSESDSVSDSLSESESVSESESESSVSSHAPQQRKRQQAGQEATFGILQFPGQQSLSALPAESPEPSHPAPQAPSQAQPAAPAQGTTHVDAQSSKVAPTQSRHESSSDSSFELGGLDDDKSEGSSSFSFEPVPTEDLNRQDIIDAQEFGGYTGGILGKLCDSYVSDLKGDIPLMITLMSVWVVIIIMGTVNVFKDLRRVKKMNLKQ</sequence>